<evidence type="ECO:0000256" key="3">
    <source>
        <dbReference type="ARBA" id="ARBA00022475"/>
    </source>
</evidence>
<evidence type="ECO:0000256" key="1">
    <source>
        <dbReference type="ARBA" id="ARBA00004251"/>
    </source>
</evidence>
<evidence type="ECO:0000256" key="11">
    <source>
        <dbReference type="SAM" id="SignalP"/>
    </source>
</evidence>
<proteinExistence type="inferred from homology"/>
<feature type="domain" description="Disease resistance R13L4/SHOC-2-like LRR" evidence="12">
    <location>
        <begin position="86"/>
        <end position="170"/>
    </location>
</feature>
<evidence type="ECO:0000313" key="14">
    <source>
        <dbReference type="Proteomes" id="UP001055439"/>
    </source>
</evidence>
<dbReference type="PANTHER" id="PTHR48063">
    <property type="entry name" value="LRR RECEPTOR-LIKE KINASE"/>
    <property type="match status" value="1"/>
</dbReference>
<sequence>MRTTRVSVTSLLIPITQGLAAPTTAKTIDRVALLFVNNRLDASNILSLSGCDDDCCQWRGGIIHLSRRVTALGLSDLDLSGSIPPDIGNLTLLQFLNLSHNHLQGQLPPELGNLLHLESLRLGSNRLTGEIPAEMGALHKLVILSLHDNNLTGRIPPSLGNVSSLTHLDLAGNRLTDTLPSSLGSLPALHHLSVTRNNLTGAIPTSIFHLSTLTHLYLGRNQFSGSFPSDMGKLVDLRSLSVRDNSLEAKTKEDWEFFASFTNCKHLHTLNLSHNKLEGELPTPITDLSRQLTFIGLGGNNIANEPTSADLARLLPGLHVDKTAATGTTTSGGTPKPWSCGCDIYLLLHAL</sequence>
<evidence type="ECO:0000256" key="6">
    <source>
        <dbReference type="ARBA" id="ARBA00022729"/>
    </source>
</evidence>
<dbReference type="OrthoDB" id="785757at2759"/>
<evidence type="ECO:0000256" key="9">
    <source>
        <dbReference type="ARBA" id="ARBA00023136"/>
    </source>
</evidence>
<keyword evidence="13" id="KW-0808">Transferase</keyword>
<dbReference type="InterPro" id="IPR001611">
    <property type="entry name" value="Leu-rich_rpt"/>
</dbReference>
<evidence type="ECO:0000256" key="2">
    <source>
        <dbReference type="ARBA" id="ARBA00009592"/>
    </source>
</evidence>
<keyword evidence="5" id="KW-0812">Transmembrane</keyword>
<dbReference type="EMBL" id="CP097506">
    <property type="protein sequence ID" value="URE00013.1"/>
    <property type="molecule type" value="Genomic_DNA"/>
</dbReference>
<feature type="chain" id="PRO_5038761269" evidence="11">
    <location>
        <begin position="21"/>
        <end position="351"/>
    </location>
</feature>
<keyword evidence="9" id="KW-0472">Membrane</keyword>
<dbReference type="Proteomes" id="UP001055439">
    <property type="component" value="Chromosome 4"/>
</dbReference>
<keyword evidence="10" id="KW-0325">Glycoprotein</keyword>
<keyword evidence="8" id="KW-1133">Transmembrane helix</keyword>
<dbReference type="Pfam" id="PF00560">
    <property type="entry name" value="LRR_1"/>
    <property type="match status" value="1"/>
</dbReference>
<dbReference type="SUPFAM" id="SSF52058">
    <property type="entry name" value="L domain-like"/>
    <property type="match status" value="1"/>
</dbReference>
<accession>A0A9E7FRT1</accession>
<dbReference type="InterPro" id="IPR032675">
    <property type="entry name" value="LRR_dom_sf"/>
</dbReference>
<evidence type="ECO:0000313" key="13">
    <source>
        <dbReference type="EMBL" id="URE00013.1"/>
    </source>
</evidence>
<evidence type="ECO:0000259" key="12">
    <source>
        <dbReference type="Pfam" id="PF23598"/>
    </source>
</evidence>
<gene>
    <name evidence="13" type="ORF">MUK42_31112</name>
</gene>
<evidence type="ECO:0000256" key="7">
    <source>
        <dbReference type="ARBA" id="ARBA00022737"/>
    </source>
</evidence>
<keyword evidence="14" id="KW-1185">Reference proteome</keyword>
<dbReference type="Pfam" id="PF23598">
    <property type="entry name" value="LRR_14"/>
    <property type="match status" value="1"/>
</dbReference>
<evidence type="ECO:0000256" key="10">
    <source>
        <dbReference type="ARBA" id="ARBA00023180"/>
    </source>
</evidence>
<dbReference type="GO" id="GO:0016301">
    <property type="term" value="F:kinase activity"/>
    <property type="evidence" value="ECO:0007669"/>
    <property type="project" value="UniProtKB-KW"/>
</dbReference>
<organism evidence="13 14">
    <name type="scientific">Musa troglodytarum</name>
    <name type="common">fe'i banana</name>
    <dbReference type="NCBI Taxonomy" id="320322"/>
    <lineage>
        <taxon>Eukaryota</taxon>
        <taxon>Viridiplantae</taxon>
        <taxon>Streptophyta</taxon>
        <taxon>Embryophyta</taxon>
        <taxon>Tracheophyta</taxon>
        <taxon>Spermatophyta</taxon>
        <taxon>Magnoliopsida</taxon>
        <taxon>Liliopsida</taxon>
        <taxon>Zingiberales</taxon>
        <taxon>Musaceae</taxon>
        <taxon>Musa</taxon>
    </lineage>
</organism>
<dbReference type="FunFam" id="3.80.10.10:FF:000383">
    <property type="entry name" value="Leucine-rich repeat receptor protein kinase EMS1"/>
    <property type="match status" value="1"/>
</dbReference>
<dbReference type="Gene3D" id="3.80.10.10">
    <property type="entry name" value="Ribonuclease Inhibitor"/>
    <property type="match status" value="2"/>
</dbReference>
<protein>
    <submittedName>
        <fullName evidence="13">LRR receptor-like serine threonine-protein kinase</fullName>
    </submittedName>
</protein>
<dbReference type="SMART" id="SM00369">
    <property type="entry name" value="LRR_TYP"/>
    <property type="match status" value="4"/>
</dbReference>
<reference evidence="13" key="1">
    <citation type="submission" date="2022-05" db="EMBL/GenBank/DDBJ databases">
        <title>The Musa troglodytarum L. genome provides insights into the mechanism of non-climacteric behaviour and enrichment of carotenoids.</title>
        <authorList>
            <person name="Wang J."/>
        </authorList>
    </citation>
    <scope>NUCLEOTIDE SEQUENCE</scope>
    <source>
        <tissue evidence="13">Leaf</tissue>
    </source>
</reference>
<evidence type="ECO:0000256" key="8">
    <source>
        <dbReference type="ARBA" id="ARBA00022989"/>
    </source>
</evidence>
<keyword evidence="6 11" id="KW-0732">Signal</keyword>
<evidence type="ECO:0000256" key="4">
    <source>
        <dbReference type="ARBA" id="ARBA00022614"/>
    </source>
</evidence>
<keyword evidence="13" id="KW-0418">Kinase</keyword>
<comment type="subcellular location">
    <subcellularLocation>
        <location evidence="1">Cell membrane</location>
        <topology evidence="1">Single-pass type I membrane protein</topology>
    </subcellularLocation>
</comment>
<dbReference type="InterPro" id="IPR003591">
    <property type="entry name" value="Leu-rich_rpt_typical-subtyp"/>
</dbReference>
<evidence type="ECO:0000256" key="5">
    <source>
        <dbReference type="ARBA" id="ARBA00022692"/>
    </source>
</evidence>
<dbReference type="FunFam" id="3.80.10.10:FF:000299">
    <property type="entry name" value="Piriformospora indica-insensitive protein 2"/>
    <property type="match status" value="1"/>
</dbReference>
<dbReference type="InterPro" id="IPR055414">
    <property type="entry name" value="LRR_R13L4/SHOC2-like"/>
</dbReference>
<keyword evidence="3" id="KW-1003">Cell membrane</keyword>
<dbReference type="GO" id="GO:0005886">
    <property type="term" value="C:plasma membrane"/>
    <property type="evidence" value="ECO:0007669"/>
    <property type="project" value="UniProtKB-SubCell"/>
</dbReference>
<name>A0A9E7FRT1_9LILI</name>
<dbReference type="InterPro" id="IPR046956">
    <property type="entry name" value="RLP23-like"/>
</dbReference>
<keyword evidence="13" id="KW-0675">Receptor</keyword>
<comment type="similarity">
    <text evidence="2">Belongs to the RLP family.</text>
</comment>
<keyword evidence="7" id="KW-0677">Repeat</keyword>
<feature type="signal peptide" evidence="11">
    <location>
        <begin position="1"/>
        <end position="20"/>
    </location>
</feature>
<keyword evidence="4" id="KW-0433">Leucine-rich repeat</keyword>
<dbReference type="AlphaFoldDB" id="A0A9E7FRT1"/>
<dbReference type="Pfam" id="PF13855">
    <property type="entry name" value="LRR_8"/>
    <property type="match status" value="1"/>
</dbReference>